<dbReference type="GO" id="GO:0005634">
    <property type="term" value="C:nucleus"/>
    <property type="evidence" value="ECO:0007669"/>
    <property type="project" value="UniProtKB-SubCell"/>
</dbReference>
<feature type="compositionally biased region" description="Low complexity" evidence="6">
    <location>
        <begin position="579"/>
        <end position="591"/>
    </location>
</feature>
<dbReference type="InterPro" id="IPR011598">
    <property type="entry name" value="bHLH_dom"/>
</dbReference>
<evidence type="ECO:0000256" key="1">
    <source>
        <dbReference type="ARBA" id="ARBA00004123"/>
    </source>
</evidence>
<dbReference type="GO" id="GO:0003700">
    <property type="term" value="F:DNA-binding transcription factor activity"/>
    <property type="evidence" value="ECO:0007669"/>
    <property type="project" value="InterPro"/>
</dbReference>
<dbReference type="AlphaFoldDB" id="A0A2U1PC30"/>
<dbReference type="CDD" id="cd11445">
    <property type="entry name" value="bHLH_AtPIF_like"/>
    <property type="match status" value="1"/>
</dbReference>
<evidence type="ECO:0000313" key="8">
    <source>
        <dbReference type="EMBL" id="PWA83315.1"/>
    </source>
</evidence>
<feature type="region of interest" description="Disordered" evidence="6">
    <location>
        <begin position="549"/>
        <end position="591"/>
    </location>
</feature>
<dbReference type="PROSITE" id="PS50888">
    <property type="entry name" value="BHLH"/>
    <property type="match status" value="1"/>
</dbReference>
<evidence type="ECO:0000259" key="7">
    <source>
        <dbReference type="PROSITE" id="PS50888"/>
    </source>
</evidence>
<feature type="region of interest" description="Disordered" evidence="6">
    <location>
        <begin position="604"/>
        <end position="686"/>
    </location>
</feature>
<dbReference type="EMBL" id="PKPP01001363">
    <property type="protein sequence ID" value="PWA83315.1"/>
    <property type="molecule type" value="Genomic_DNA"/>
</dbReference>
<keyword evidence="3" id="KW-0804">Transcription</keyword>
<gene>
    <name evidence="8" type="ORF">CTI12_AA166840</name>
</gene>
<feature type="domain" description="BHLH" evidence="7">
    <location>
        <begin position="672"/>
        <end position="721"/>
    </location>
</feature>
<keyword evidence="2" id="KW-0805">Transcription regulation</keyword>
<feature type="region of interest" description="Disordered" evidence="6">
    <location>
        <begin position="415"/>
        <end position="442"/>
    </location>
</feature>
<dbReference type="OrthoDB" id="690068at2759"/>
<feature type="compositionally biased region" description="Basic and acidic residues" evidence="6">
    <location>
        <begin position="672"/>
        <end position="686"/>
    </location>
</feature>
<feature type="compositionally biased region" description="Basic and acidic residues" evidence="6">
    <location>
        <begin position="639"/>
        <end position="660"/>
    </location>
</feature>
<dbReference type="Proteomes" id="UP000245207">
    <property type="component" value="Unassembled WGS sequence"/>
</dbReference>
<feature type="region of interest" description="Disordered" evidence="6">
    <location>
        <begin position="95"/>
        <end position="122"/>
    </location>
</feature>
<feature type="coiled-coil region" evidence="5">
    <location>
        <begin position="239"/>
        <end position="280"/>
    </location>
</feature>
<dbReference type="GO" id="GO:0046983">
    <property type="term" value="F:protein dimerization activity"/>
    <property type="evidence" value="ECO:0007669"/>
    <property type="project" value="InterPro"/>
</dbReference>
<keyword evidence="9" id="KW-1185">Reference proteome</keyword>
<dbReference type="Gene3D" id="4.10.280.10">
    <property type="entry name" value="Helix-loop-helix DNA-binding domain"/>
    <property type="match status" value="1"/>
</dbReference>
<dbReference type="FunFam" id="4.10.280.10:FF:000004">
    <property type="entry name" value="Basic helix-loop-helix transcription factor"/>
    <property type="match status" value="1"/>
</dbReference>
<dbReference type="PANTHER" id="PTHR46807">
    <property type="entry name" value="TRANSCRIPTION FACTOR PIF3"/>
    <property type="match status" value="1"/>
</dbReference>
<evidence type="ECO:0000256" key="5">
    <source>
        <dbReference type="SAM" id="Coils"/>
    </source>
</evidence>
<dbReference type="InterPro" id="IPR044273">
    <property type="entry name" value="PIF3-like"/>
</dbReference>
<organism evidence="8 9">
    <name type="scientific">Artemisia annua</name>
    <name type="common">Sweet wormwood</name>
    <dbReference type="NCBI Taxonomy" id="35608"/>
    <lineage>
        <taxon>Eukaryota</taxon>
        <taxon>Viridiplantae</taxon>
        <taxon>Streptophyta</taxon>
        <taxon>Embryophyta</taxon>
        <taxon>Tracheophyta</taxon>
        <taxon>Spermatophyta</taxon>
        <taxon>Magnoliopsida</taxon>
        <taxon>eudicotyledons</taxon>
        <taxon>Gunneridae</taxon>
        <taxon>Pentapetalae</taxon>
        <taxon>asterids</taxon>
        <taxon>campanulids</taxon>
        <taxon>Asterales</taxon>
        <taxon>Asteraceae</taxon>
        <taxon>Asteroideae</taxon>
        <taxon>Anthemideae</taxon>
        <taxon>Artemisiinae</taxon>
        <taxon>Artemisia</taxon>
    </lineage>
</organism>
<reference evidence="8 9" key="1">
    <citation type="journal article" date="2018" name="Mol. Plant">
        <title>The genome of Artemisia annua provides insight into the evolution of Asteraceae family and artemisinin biosynthesis.</title>
        <authorList>
            <person name="Shen Q."/>
            <person name="Zhang L."/>
            <person name="Liao Z."/>
            <person name="Wang S."/>
            <person name="Yan T."/>
            <person name="Shi P."/>
            <person name="Liu M."/>
            <person name="Fu X."/>
            <person name="Pan Q."/>
            <person name="Wang Y."/>
            <person name="Lv Z."/>
            <person name="Lu X."/>
            <person name="Zhang F."/>
            <person name="Jiang W."/>
            <person name="Ma Y."/>
            <person name="Chen M."/>
            <person name="Hao X."/>
            <person name="Li L."/>
            <person name="Tang Y."/>
            <person name="Lv G."/>
            <person name="Zhou Y."/>
            <person name="Sun X."/>
            <person name="Brodelius P.E."/>
            <person name="Rose J.K.C."/>
            <person name="Tang K."/>
        </authorList>
    </citation>
    <scope>NUCLEOTIDE SEQUENCE [LARGE SCALE GENOMIC DNA]</scope>
    <source>
        <strain evidence="9">cv. Huhao1</strain>
        <tissue evidence="8">Leaf</tissue>
    </source>
</reference>
<dbReference type="InterPro" id="IPR047265">
    <property type="entry name" value="PIF1-like_bHLH"/>
</dbReference>
<dbReference type="PANTHER" id="PTHR46807:SF8">
    <property type="entry name" value="TRANSCRIPTION FACTOR PIF1-LIKE ISOFORM X2"/>
    <property type="match status" value="1"/>
</dbReference>
<evidence type="ECO:0000256" key="3">
    <source>
        <dbReference type="ARBA" id="ARBA00023163"/>
    </source>
</evidence>
<accession>A0A2U1PC30</accession>
<keyword evidence="4" id="KW-0539">Nucleus</keyword>
<dbReference type="SUPFAM" id="SSF47459">
    <property type="entry name" value="HLH, helix-loop-helix DNA-binding domain"/>
    <property type="match status" value="1"/>
</dbReference>
<feature type="compositionally biased region" description="Basic and acidic residues" evidence="6">
    <location>
        <begin position="112"/>
        <end position="122"/>
    </location>
</feature>
<proteinExistence type="predicted"/>
<name>A0A2U1PC30_ARTAN</name>
<evidence type="ECO:0000256" key="4">
    <source>
        <dbReference type="ARBA" id="ARBA00023242"/>
    </source>
</evidence>
<dbReference type="SMART" id="SM00353">
    <property type="entry name" value="HLH"/>
    <property type="match status" value="1"/>
</dbReference>
<comment type="caution">
    <text evidence="8">The sequence shown here is derived from an EMBL/GenBank/DDBJ whole genome shotgun (WGS) entry which is preliminary data.</text>
</comment>
<sequence>MPGTYVAKPDVVKFSTKPILPSPNALYRKLDLDKAHGHILRYGFLPGYTEWTVHGEHTISLAPSQSSYVNVEETSLGQEDIIGLVRDALGINSLPSDNTQLGDTTMEGDTGESTKADDHGDEGVSYKKLLEECDKELSPNDLESFDICYKTTDDTYIQEATAEMMVIANQEISRKKLELVGPEGNIEPALEAEIAREVLNKLFGNEEPRCFGAGVTKSQITKFCCDLRMMRGEVLANENRFLLEKVDNQSKEIATQKKQLETQKNKVESYSKQVNTLVSQLNNMGQQLNEVYGMLKVFQTAFPDLYNTASTSAAASTCDKQPSSSASPIMDHYSPVMDHYPELIFIKIKAIKNWLTSWLVFMPICSCRNERLYLLRRKTGHQMTKLLITAFSHDWGGDEDIMELLWHNGQVVMQSQNQRSSGSKKLETKPAVRSAEQTAHQTGPSDLFMQEDEISSWLHYPIEYPANENSLEGYIYNNDLLFPTPPPNPVTTAPITPTTLLPPPPPSVVVPSPRPPVAPIWRNRVDIQPQSRQQPKYPNFLHFSRPNKARTLESGPSAPVTEAPESRASRVSEKPPPISAGGESVSGVGLVGTSSMGREVETCDTSMMSSPDGSGASGSIEPSTQMPPPSTNDRKRKGRDTEDTECHSEDVECEYPDAKKQSHGSTSTKRSRAAEVHNLSERRRRDRINEKMKALQELIPRCNKSDKASMLDEAIEYLKSLQMQVQVNKP</sequence>
<evidence type="ECO:0000256" key="6">
    <source>
        <dbReference type="SAM" id="MobiDB-lite"/>
    </source>
</evidence>
<keyword evidence="5" id="KW-0175">Coiled coil</keyword>
<dbReference type="STRING" id="35608.A0A2U1PC30"/>
<dbReference type="InterPro" id="IPR036638">
    <property type="entry name" value="HLH_DNA-bd_sf"/>
</dbReference>
<evidence type="ECO:0000256" key="2">
    <source>
        <dbReference type="ARBA" id="ARBA00023015"/>
    </source>
</evidence>
<feature type="compositionally biased region" description="Basic and acidic residues" evidence="6">
    <location>
        <begin position="564"/>
        <end position="573"/>
    </location>
</feature>
<evidence type="ECO:0000313" key="9">
    <source>
        <dbReference type="Proteomes" id="UP000245207"/>
    </source>
</evidence>
<dbReference type="GO" id="GO:0010017">
    <property type="term" value="P:red or far-red light signaling pathway"/>
    <property type="evidence" value="ECO:0007669"/>
    <property type="project" value="UniProtKB-ARBA"/>
</dbReference>
<dbReference type="Pfam" id="PF00010">
    <property type="entry name" value="HLH"/>
    <property type="match status" value="1"/>
</dbReference>
<comment type="subcellular location">
    <subcellularLocation>
        <location evidence="1">Nucleus</location>
    </subcellularLocation>
</comment>
<protein>
    <submittedName>
        <fullName evidence="8">Basic helix-loop-helix leucine zipper transcription factor</fullName>
    </submittedName>
</protein>